<reference evidence="2 3" key="1">
    <citation type="submission" date="2019-04" db="EMBL/GenBank/DDBJ databases">
        <title>Niastella caeni sp. nov., isolated from activated sludge.</title>
        <authorList>
            <person name="Sheng M."/>
        </authorList>
    </citation>
    <scope>NUCLEOTIDE SEQUENCE [LARGE SCALE GENOMIC DNA]</scope>
    <source>
        <strain evidence="2 3">HX-2-15</strain>
    </source>
</reference>
<feature type="transmembrane region" description="Helical" evidence="1">
    <location>
        <begin position="20"/>
        <end position="40"/>
    </location>
</feature>
<keyword evidence="3" id="KW-1185">Reference proteome</keyword>
<comment type="caution">
    <text evidence="2">The sequence shown here is derived from an EMBL/GenBank/DDBJ whole genome shotgun (WGS) entry which is preliminary data.</text>
</comment>
<dbReference type="OrthoDB" id="5946463at2"/>
<accession>A0A4S8HXJ2</accession>
<name>A0A4S8HXJ2_9BACT</name>
<gene>
    <name evidence="2" type="ORF">FAM09_10865</name>
</gene>
<sequence>MNQFIQNISTEFIKSKKTFAWWLVICGAAFMPLFISFVFLSKWKWLIPQPSHNPWDDFSEMSWKGTTFMYLPFFVVLLICLSLNIEHKNNTWKHIFTLPIPKEQ</sequence>
<keyword evidence="1" id="KW-0812">Transmembrane</keyword>
<keyword evidence="1" id="KW-0472">Membrane</keyword>
<evidence type="ECO:0000313" key="3">
    <source>
        <dbReference type="Proteomes" id="UP000306918"/>
    </source>
</evidence>
<dbReference type="EMBL" id="STFF01000002">
    <property type="protein sequence ID" value="THU40360.1"/>
    <property type="molecule type" value="Genomic_DNA"/>
</dbReference>
<dbReference type="AlphaFoldDB" id="A0A4S8HXJ2"/>
<organism evidence="2 3">
    <name type="scientific">Niastella caeni</name>
    <dbReference type="NCBI Taxonomy" id="2569763"/>
    <lineage>
        <taxon>Bacteria</taxon>
        <taxon>Pseudomonadati</taxon>
        <taxon>Bacteroidota</taxon>
        <taxon>Chitinophagia</taxon>
        <taxon>Chitinophagales</taxon>
        <taxon>Chitinophagaceae</taxon>
        <taxon>Niastella</taxon>
    </lineage>
</organism>
<protein>
    <submittedName>
        <fullName evidence="2">Uncharacterized protein</fullName>
    </submittedName>
</protein>
<dbReference type="Proteomes" id="UP000306918">
    <property type="component" value="Unassembled WGS sequence"/>
</dbReference>
<evidence type="ECO:0000256" key="1">
    <source>
        <dbReference type="SAM" id="Phobius"/>
    </source>
</evidence>
<dbReference type="Pfam" id="PF12730">
    <property type="entry name" value="ABC2_membrane_4"/>
    <property type="match status" value="1"/>
</dbReference>
<feature type="transmembrane region" description="Helical" evidence="1">
    <location>
        <begin position="67"/>
        <end position="85"/>
    </location>
</feature>
<keyword evidence="1" id="KW-1133">Transmembrane helix</keyword>
<evidence type="ECO:0000313" key="2">
    <source>
        <dbReference type="EMBL" id="THU40360.1"/>
    </source>
</evidence>
<proteinExistence type="predicted"/>
<dbReference type="RefSeq" id="WP_136577113.1">
    <property type="nucleotide sequence ID" value="NZ_STFF01000002.1"/>
</dbReference>